<keyword evidence="2" id="KW-0472">Membrane</keyword>
<evidence type="ECO:0000256" key="2">
    <source>
        <dbReference type="RuleBase" id="RU362097"/>
    </source>
</evidence>
<name>A0A0U3LGG1_9BURK</name>
<dbReference type="RefSeq" id="WP_232309934.1">
    <property type="nucleotide sequence ID" value="NZ_CP013729.1"/>
</dbReference>
<comment type="similarity">
    <text evidence="1 2">Belongs to the outer membrane factor (OMF) (TC 1.B.17) family.</text>
</comment>
<dbReference type="GO" id="GO:0005886">
    <property type="term" value="C:plasma membrane"/>
    <property type="evidence" value="ECO:0007669"/>
    <property type="project" value="UniProtKB-SubCell"/>
</dbReference>
<organism evidence="3 4">
    <name type="scientific">Roseateles depolymerans</name>
    <dbReference type="NCBI Taxonomy" id="76731"/>
    <lineage>
        <taxon>Bacteria</taxon>
        <taxon>Pseudomonadati</taxon>
        <taxon>Pseudomonadota</taxon>
        <taxon>Betaproteobacteria</taxon>
        <taxon>Burkholderiales</taxon>
        <taxon>Sphaerotilaceae</taxon>
        <taxon>Roseateles</taxon>
    </lineage>
</organism>
<feature type="chain" id="PRO_5041745699" evidence="2">
    <location>
        <begin position="27"/>
        <end position="483"/>
    </location>
</feature>
<dbReference type="AlphaFoldDB" id="A0A0U3LGG1"/>
<keyword evidence="2 3" id="KW-0449">Lipoprotein</keyword>
<dbReference type="GO" id="GO:0015562">
    <property type="term" value="F:efflux transmembrane transporter activity"/>
    <property type="evidence" value="ECO:0007669"/>
    <property type="project" value="InterPro"/>
</dbReference>
<dbReference type="NCBIfam" id="TIGR01845">
    <property type="entry name" value="outer_NodT"/>
    <property type="match status" value="1"/>
</dbReference>
<dbReference type="SUPFAM" id="SSF56954">
    <property type="entry name" value="Outer membrane efflux proteins (OEP)"/>
    <property type="match status" value="1"/>
</dbReference>
<gene>
    <name evidence="3" type="ORF">RD2015_1077</name>
</gene>
<evidence type="ECO:0000256" key="1">
    <source>
        <dbReference type="ARBA" id="ARBA00007613"/>
    </source>
</evidence>
<reference evidence="3 4" key="1">
    <citation type="submission" date="2015-12" db="EMBL/GenBank/DDBJ databases">
        <title>Complete genome of Roseateles depolymerans KCTC 42856.</title>
        <authorList>
            <person name="Kim K.M."/>
        </authorList>
    </citation>
    <scope>NUCLEOTIDE SEQUENCE [LARGE SCALE GENOMIC DNA]</scope>
    <source>
        <strain evidence="3 4">KCTC 42856</strain>
    </source>
</reference>
<dbReference type="STRING" id="76731.RD2015_1077"/>
<dbReference type="Proteomes" id="UP000060699">
    <property type="component" value="Chromosome"/>
</dbReference>
<dbReference type="Gene3D" id="2.20.200.10">
    <property type="entry name" value="Outer membrane efflux proteins (OEP)"/>
    <property type="match status" value="1"/>
</dbReference>
<dbReference type="InterPro" id="IPR010131">
    <property type="entry name" value="MdtP/NodT-like"/>
</dbReference>
<dbReference type="PATRIC" id="fig|76731.3.peg.1097"/>
<dbReference type="EMBL" id="CP013729">
    <property type="protein sequence ID" value="ALV05570.1"/>
    <property type="molecule type" value="Genomic_DNA"/>
</dbReference>
<sequence length="483" mass="51871" precursor="true">MSRLTLTATGLAVLALVAGLTGCAQAPRTELPAMDPAPAFKETRAGNSPWVVASTDVPLAWDGWWKAYGDAELDGLEQRLIQNSPDLAAALARYDQARAATETLRAAQSPTVNSSLNVTRNRQSERRPLRVLGPTSPDWYNSATLGLDASYELDLWGRVRQQVAAGVASEAAAQADLAAARLQLQAQLADTVMALRGLDRDDALLKEAEEAYGKALDLVERRHRAGISSGLDLARAQGQLEAARSQRQQSQAQRAVLEHAIAALVGANASTFAMAPRLDELATPVIPVGVPSTLLQRRPDIAAAQRRVEAATASLGVARTAYYPSFTLGGQGGFQTSDLGRFIDAPNLFWALGPSITFNLLDGGRRKAEESRVRAVLEETTQRYRSTVLTAFQQVEDQLVLLDRFGQALENERANVAAADRSLALATNRYKAGAANYLEVVTSQTAGLTAKRSANDLATRQRRASIQLIRALGGGWQPAEPRS</sequence>
<protein>
    <submittedName>
        <fullName evidence="3">RND efflux system, outer membrane lipoprotein,NodT family</fullName>
    </submittedName>
</protein>
<evidence type="ECO:0000313" key="4">
    <source>
        <dbReference type="Proteomes" id="UP000060699"/>
    </source>
</evidence>
<dbReference type="Gene3D" id="1.20.1600.10">
    <property type="entry name" value="Outer membrane efflux proteins (OEP)"/>
    <property type="match status" value="1"/>
</dbReference>
<evidence type="ECO:0000313" key="3">
    <source>
        <dbReference type="EMBL" id="ALV05570.1"/>
    </source>
</evidence>
<proteinExistence type="inferred from homology"/>
<keyword evidence="2" id="KW-1134">Transmembrane beta strand</keyword>
<comment type="subcellular location">
    <subcellularLocation>
        <location evidence="2">Cell membrane</location>
        <topology evidence="2">Lipid-anchor</topology>
    </subcellularLocation>
</comment>
<dbReference type="Pfam" id="PF02321">
    <property type="entry name" value="OEP"/>
    <property type="match status" value="2"/>
</dbReference>
<dbReference type="PROSITE" id="PS51257">
    <property type="entry name" value="PROKAR_LIPOPROTEIN"/>
    <property type="match status" value="1"/>
</dbReference>
<keyword evidence="2" id="KW-0564">Palmitate</keyword>
<keyword evidence="4" id="KW-1185">Reference proteome</keyword>
<dbReference type="PANTHER" id="PTHR30203">
    <property type="entry name" value="OUTER MEMBRANE CATION EFFLUX PROTEIN"/>
    <property type="match status" value="1"/>
</dbReference>
<feature type="signal peptide" evidence="2">
    <location>
        <begin position="1"/>
        <end position="26"/>
    </location>
</feature>
<keyword evidence="2" id="KW-0732">Signal</keyword>
<dbReference type="InterPro" id="IPR003423">
    <property type="entry name" value="OMP_efflux"/>
</dbReference>
<dbReference type="PANTHER" id="PTHR30203:SF33">
    <property type="entry name" value="BLR4455 PROTEIN"/>
    <property type="match status" value="1"/>
</dbReference>
<accession>A0A0U3LGG1</accession>
<keyword evidence="2" id="KW-0812">Transmembrane</keyword>
<dbReference type="KEGG" id="rdp:RD2015_1077"/>